<name>R4X6K1_TAPDE</name>
<reference evidence="1 2" key="1">
    <citation type="journal article" date="2013" name="MBio">
        <title>Genome sequencing of the plant pathogen Taphrina deformans, the causal agent of peach leaf curl.</title>
        <authorList>
            <person name="Cisse O.H."/>
            <person name="Almeida J.M.G.C.F."/>
            <person name="Fonseca A."/>
            <person name="Kumar A.A."/>
            <person name="Salojaervi J."/>
            <person name="Overmyer K."/>
            <person name="Hauser P.M."/>
            <person name="Pagni M."/>
        </authorList>
    </citation>
    <scope>NUCLEOTIDE SEQUENCE [LARGE SCALE GENOMIC DNA]</scope>
    <source>
        <strain evidence="2">PYCC 5710 / ATCC 11124 / CBS 356.35 / IMI 108563 / JCM 9778 / NBRC 8474</strain>
    </source>
</reference>
<sequence>MILSSTHLEDHENGIDDPGFRLIVAFYTSIVGVPLTVKGLAFADDAVSAPPDPAAAAAAVASLLGFEVE</sequence>
<keyword evidence="2" id="KW-1185">Reference proteome</keyword>
<proteinExistence type="predicted"/>
<dbReference type="EMBL" id="CAHR02000002">
    <property type="protein sequence ID" value="CCG80511.1"/>
    <property type="molecule type" value="Genomic_DNA"/>
</dbReference>
<dbReference type="AlphaFoldDB" id="R4X6K1"/>
<dbReference type="Proteomes" id="UP000013776">
    <property type="component" value="Unassembled WGS sequence"/>
</dbReference>
<evidence type="ECO:0000313" key="1">
    <source>
        <dbReference type="EMBL" id="CCG80511.1"/>
    </source>
</evidence>
<evidence type="ECO:0000313" key="2">
    <source>
        <dbReference type="Proteomes" id="UP000013776"/>
    </source>
</evidence>
<accession>R4X6K1</accession>
<organism evidence="1 2">
    <name type="scientific">Taphrina deformans (strain PYCC 5710 / ATCC 11124 / CBS 356.35 / IMI 108563 / JCM 9778 / NBRC 8474)</name>
    <name type="common">Peach leaf curl fungus</name>
    <name type="synonym">Lalaria deformans</name>
    <dbReference type="NCBI Taxonomy" id="1097556"/>
    <lineage>
        <taxon>Eukaryota</taxon>
        <taxon>Fungi</taxon>
        <taxon>Dikarya</taxon>
        <taxon>Ascomycota</taxon>
        <taxon>Taphrinomycotina</taxon>
        <taxon>Taphrinomycetes</taxon>
        <taxon>Taphrinales</taxon>
        <taxon>Taphrinaceae</taxon>
        <taxon>Taphrina</taxon>
    </lineage>
</organism>
<protein>
    <submittedName>
        <fullName evidence="1">Uncharacterized protein</fullName>
    </submittedName>
</protein>
<comment type="caution">
    <text evidence="1">The sequence shown here is derived from an EMBL/GenBank/DDBJ whole genome shotgun (WGS) entry which is preliminary data.</text>
</comment>
<dbReference type="VEuPathDB" id="FungiDB:TAPDE_000014"/>
<gene>
    <name evidence="1" type="ORF">TAPDE_000014</name>
</gene>